<keyword evidence="4" id="KW-0812">Transmembrane</keyword>
<accession>A0ABQ5V508</accession>
<feature type="transmembrane region" description="Helical" evidence="4">
    <location>
        <begin position="35"/>
        <end position="57"/>
    </location>
</feature>
<dbReference type="Gene3D" id="1.10.287.470">
    <property type="entry name" value="Helix hairpin bin"/>
    <property type="match status" value="1"/>
</dbReference>
<sequence length="444" mass="48791">MLTDSLNRATKDPNSDAHKADLSGSSMDRTINRPVWRIWLGLAIGAVLIIAAIVILWQIQSLDPDIRVAALDRTRIATVSQGSFEDFIPIRGEVTPARTVFLDAIEGGRVETVHVEDGASVKIGDLLAVLSNSQLQLDVLSREAAVEEQLNNLRTLELDIERNRIDHARNIIGIDYQIRRLTRLTKRLEPLVEIEGGSLRADYQDSSDELDYQQKLRAVTADAQETDARLGGLQIKQLRAASERLNKNLTVARGNLDGLNIRAPVEGTLTAFNAEIGQSLARGERIGQIDSPNNFKIVAGVDEFYADRIQPGLTASVDLADRNYELQIGKVYPQIIDGQFTADLLFVGGAPNDLRRGQTLSLRLSLGGSQSALIVENGPFLQTTGGNWAFLLDESGQTANRVPIRTGRRNSDHIEILDGLSEGDRVIVSTYTPFAEADRVQLEK</sequence>
<keyword evidence="2" id="KW-0175">Coiled coil</keyword>
<evidence type="ECO:0000313" key="6">
    <source>
        <dbReference type="EMBL" id="GLQ22470.1"/>
    </source>
</evidence>
<keyword evidence="4" id="KW-1133">Transmembrane helix</keyword>
<gene>
    <name evidence="6" type="ORF">GCM10007853_03440</name>
</gene>
<comment type="caution">
    <text evidence="6">The sequence shown here is derived from an EMBL/GenBank/DDBJ whole genome shotgun (WGS) entry which is preliminary data.</text>
</comment>
<name>A0ABQ5V508_9PROT</name>
<dbReference type="Gene3D" id="2.40.420.20">
    <property type="match status" value="1"/>
</dbReference>
<dbReference type="PANTHER" id="PTHR32347">
    <property type="entry name" value="EFFLUX SYSTEM COMPONENT YKNX-RELATED"/>
    <property type="match status" value="1"/>
</dbReference>
<reference evidence="6" key="1">
    <citation type="journal article" date="2014" name="Int. J. Syst. Evol. Microbiol.">
        <title>Complete genome of a new Firmicutes species belonging to the dominant human colonic microbiota ('Ruminococcus bicirculans') reveals two chromosomes and a selective capacity to utilize plant glucans.</title>
        <authorList>
            <consortium name="NISC Comparative Sequencing Program"/>
            <person name="Wegmann U."/>
            <person name="Louis P."/>
            <person name="Goesmann A."/>
            <person name="Henrissat B."/>
            <person name="Duncan S.H."/>
            <person name="Flint H.J."/>
        </authorList>
    </citation>
    <scope>NUCLEOTIDE SEQUENCE</scope>
    <source>
        <strain evidence="6">NBRC 108219</strain>
    </source>
</reference>
<protein>
    <submittedName>
        <fullName evidence="6">ABC transporter permease</fullName>
    </submittedName>
</protein>
<evidence type="ECO:0000256" key="4">
    <source>
        <dbReference type="SAM" id="Phobius"/>
    </source>
</evidence>
<dbReference type="InterPro" id="IPR058627">
    <property type="entry name" value="MdtA-like_C"/>
</dbReference>
<comment type="subcellular location">
    <subcellularLocation>
        <location evidence="1">Cell envelope</location>
    </subcellularLocation>
</comment>
<dbReference type="InterPro" id="IPR050465">
    <property type="entry name" value="UPF0194_transport"/>
</dbReference>
<evidence type="ECO:0000313" key="7">
    <source>
        <dbReference type="Proteomes" id="UP001161391"/>
    </source>
</evidence>
<dbReference type="PANTHER" id="PTHR32347:SF23">
    <property type="entry name" value="BLL5650 PROTEIN"/>
    <property type="match status" value="1"/>
</dbReference>
<feature type="region of interest" description="Disordered" evidence="3">
    <location>
        <begin position="1"/>
        <end position="23"/>
    </location>
</feature>
<dbReference type="Proteomes" id="UP001161391">
    <property type="component" value="Unassembled WGS sequence"/>
</dbReference>
<dbReference type="EMBL" id="BSNK01000001">
    <property type="protein sequence ID" value="GLQ22470.1"/>
    <property type="molecule type" value="Genomic_DNA"/>
</dbReference>
<dbReference type="Gene3D" id="2.40.50.100">
    <property type="match status" value="1"/>
</dbReference>
<keyword evidence="4" id="KW-0472">Membrane</keyword>
<evidence type="ECO:0000259" key="5">
    <source>
        <dbReference type="Pfam" id="PF25967"/>
    </source>
</evidence>
<evidence type="ECO:0000256" key="3">
    <source>
        <dbReference type="SAM" id="MobiDB-lite"/>
    </source>
</evidence>
<proteinExistence type="predicted"/>
<organism evidence="6 7">
    <name type="scientific">Algimonas ampicilliniresistens</name>
    <dbReference type="NCBI Taxonomy" id="1298735"/>
    <lineage>
        <taxon>Bacteria</taxon>
        <taxon>Pseudomonadati</taxon>
        <taxon>Pseudomonadota</taxon>
        <taxon>Alphaproteobacteria</taxon>
        <taxon>Maricaulales</taxon>
        <taxon>Robiginitomaculaceae</taxon>
        <taxon>Algimonas</taxon>
    </lineage>
</organism>
<feature type="domain" description="Multidrug resistance protein MdtA-like C-terminal permuted SH3" evidence="5">
    <location>
        <begin position="383"/>
        <end position="430"/>
    </location>
</feature>
<evidence type="ECO:0000256" key="1">
    <source>
        <dbReference type="ARBA" id="ARBA00004196"/>
    </source>
</evidence>
<reference evidence="6" key="2">
    <citation type="submission" date="2023-01" db="EMBL/GenBank/DDBJ databases">
        <title>Draft genome sequence of Algimonas ampicilliniresistens strain NBRC 108219.</title>
        <authorList>
            <person name="Sun Q."/>
            <person name="Mori K."/>
        </authorList>
    </citation>
    <scope>NUCLEOTIDE SEQUENCE</scope>
    <source>
        <strain evidence="6">NBRC 108219</strain>
    </source>
</reference>
<keyword evidence="7" id="KW-1185">Reference proteome</keyword>
<dbReference type="Pfam" id="PF25967">
    <property type="entry name" value="RND-MFP_C"/>
    <property type="match status" value="1"/>
</dbReference>
<feature type="compositionally biased region" description="Basic and acidic residues" evidence="3">
    <location>
        <begin position="9"/>
        <end position="21"/>
    </location>
</feature>
<dbReference type="RefSeq" id="WP_284386872.1">
    <property type="nucleotide sequence ID" value="NZ_BSNK01000001.1"/>
</dbReference>
<evidence type="ECO:0000256" key="2">
    <source>
        <dbReference type="ARBA" id="ARBA00023054"/>
    </source>
</evidence>